<evidence type="ECO:0000259" key="1">
    <source>
        <dbReference type="Pfam" id="PF00682"/>
    </source>
</evidence>
<accession>A0ABV8B366</accession>
<reference evidence="3" key="1">
    <citation type="journal article" date="2019" name="Int. J. Syst. Evol. Microbiol.">
        <title>The Global Catalogue of Microorganisms (GCM) 10K type strain sequencing project: providing services to taxonomists for standard genome sequencing and annotation.</title>
        <authorList>
            <consortium name="The Broad Institute Genomics Platform"/>
            <consortium name="The Broad Institute Genome Sequencing Center for Infectious Disease"/>
            <person name="Wu L."/>
            <person name="Ma J."/>
        </authorList>
    </citation>
    <scope>NUCLEOTIDE SEQUENCE [LARGE SCALE GENOMIC DNA]</scope>
    <source>
        <strain evidence="3">CCUG 61889</strain>
    </source>
</reference>
<proteinExistence type="predicted"/>
<dbReference type="RefSeq" id="WP_377914200.1">
    <property type="nucleotide sequence ID" value="NZ_JBHRZT010000032.1"/>
</dbReference>
<name>A0ABV8B366_9BACI</name>
<evidence type="ECO:0000313" key="2">
    <source>
        <dbReference type="EMBL" id="MFC3883589.1"/>
    </source>
</evidence>
<dbReference type="SUPFAM" id="SSF51569">
    <property type="entry name" value="Aldolase"/>
    <property type="match status" value="1"/>
</dbReference>
<dbReference type="Pfam" id="PF00682">
    <property type="entry name" value="HMGL-like"/>
    <property type="match status" value="1"/>
</dbReference>
<organism evidence="2 3">
    <name type="scientific">Bacillus songklensis</name>
    <dbReference type="NCBI Taxonomy" id="1069116"/>
    <lineage>
        <taxon>Bacteria</taxon>
        <taxon>Bacillati</taxon>
        <taxon>Bacillota</taxon>
        <taxon>Bacilli</taxon>
        <taxon>Bacillales</taxon>
        <taxon>Bacillaceae</taxon>
        <taxon>Bacillus</taxon>
    </lineage>
</organism>
<comment type="caution">
    <text evidence="2">The sequence shown here is derived from an EMBL/GenBank/DDBJ whole genome shotgun (WGS) entry which is preliminary data.</text>
</comment>
<dbReference type="Proteomes" id="UP001595752">
    <property type="component" value="Unassembled WGS sequence"/>
</dbReference>
<dbReference type="InterPro" id="IPR000891">
    <property type="entry name" value="PYR_CT"/>
</dbReference>
<gene>
    <name evidence="2" type="ORF">ACFOU2_08730</name>
</gene>
<evidence type="ECO:0000313" key="3">
    <source>
        <dbReference type="Proteomes" id="UP001595752"/>
    </source>
</evidence>
<dbReference type="EMBL" id="JBHRZT010000032">
    <property type="protein sequence ID" value="MFC3883589.1"/>
    <property type="molecule type" value="Genomic_DNA"/>
</dbReference>
<dbReference type="InterPro" id="IPR013785">
    <property type="entry name" value="Aldolase_TIM"/>
</dbReference>
<dbReference type="Gene3D" id="3.20.20.70">
    <property type="entry name" value="Aldolase class I"/>
    <property type="match status" value="1"/>
</dbReference>
<feature type="domain" description="Pyruvate carboxyltransferase" evidence="1">
    <location>
        <begin position="100"/>
        <end position="234"/>
    </location>
</feature>
<keyword evidence="3" id="KW-1185">Reference proteome</keyword>
<sequence>MNNWLFGRDQILEIIKSLEKAKIDIIECGYLELNGIRNEHSTRFSSINSFEDIMSDVSPEIVNSQLFLMIDYKPELPFEEIPHKNNTKGCLDGIRLAFSKKHYKQAIKCASDLMEKGYKVCIQPMVTSSYKDQELLDLINLTNQLNPFAFYIVDTLGTMNNEDVERLYHLVDQNLNKSIKLGLHTHNNNQLAYSNSVEFLNIGNDRGLMLDSSLYGMGREGGNLNTEIIADYLNKSTGTSFNLIPLLQIIDNIFK</sequence>
<protein>
    <recommendedName>
        <fullName evidence="1">Pyruvate carboxyltransferase domain-containing protein</fullName>
    </recommendedName>
</protein>